<dbReference type="InterPro" id="IPR050796">
    <property type="entry name" value="SCF_F-box_component"/>
</dbReference>
<sequence>MEPQTFICEDIAIEIFLRLPLKSLLRFQCLSKSFESLISNPTFVKYHVQRSQKNTNLLFKFHDYYRSFSMVNDKSLSTIVEDFDFGSRLKSKYKVVGSCNGLVCLIAEDFFKHRAKYLVCLWNPSTKSLSYKPSLLVHSRSWGPSCSMFGFGYDSLSDTYKVVVLNYKTPKNYESLEYEVNVYNKRYNCWRNIQNFPGYNPVTRNPGMYLNGTINWLATSKLDWEWNNTLYIVSLDLGNETHKKLSLPSCFDQAHRYGHCRAKPSLGILKDLLCFSYDDVERTQFVLWQMNEYGVESSWTQLLKLSYQALQIDQECILPPLGTFKNDYLILIESVEGRLQTTILDKQEANTKIPMNKLWLYTKDYVPSLVPPW</sequence>
<dbReference type="Proteomes" id="UP000265566">
    <property type="component" value="Chromosome 7"/>
</dbReference>
<reference evidence="4" key="3">
    <citation type="submission" date="2015-04" db="UniProtKB">
        <authorList>
            <consortium name="EnsemblPlants"/>
        </authorList>
    </citation>
    <scope>IDENTIFICATION</scope>
    <source>
        <strain evidence="4">cv. Jemalong A17</strain>
    </source>
</reference>
<dbReference type="EMBL" id="CM001223">
    <property type="protein sequence ID" value="AES79625.1"/>
    <property type="molecule type" value="Genomic_DNA"/>
</dbReference>
<dbReference type="Pfam" id="PF07734">
    <property type="entry name" value="FBA_1"/>
    <property type="match status" value="1"/>
</dbReference>
<dbReference type="InterPro" id="IPR036047">
    <property type="entry name" value="F-box-like_dom_sf"/>
</dbReference>
<dbReference type="KEGG" id="mtr:11413649"/>
<keyword evidence="5" id="KW-1185">Reference proteome</keyword>
<dbReference type="InterPro" id="IPR017451">
    <property type="entry name" value="F-box-assoc_interact_dom"/>
</dbReference>
<protein>
    <submittedName>
        <fullName evidence="2">F-box protein interaction domain protein</fullName>
    </submittedName>
    <submittedName>
        <fullName evidence="3">Putative F-box domain-containing protein</fullName>
    </submittedName>
</protein>
<dbReference type="EnsemblPlants" id="AES79625">
    <property type="protein sequence ID" value="AES79625"/>
    <property type="gene ID" value="MTR_7g070440"/>
</dbReference>
<dbReference type="PaxDb" id="3880-AES79625"/>
<reference evidence="2 5" key="2">
    <citation type="journal article" date="2014" name="BMC Genomics">
        <title>An improved genome release (version Mt4.0) for the model legume Medicago truncatula.</title>
        <authorList>
            <person name="Tang H."/>
            <person name="Krishnakumar V."/>
            <person name="Bidwell S."/>
            <person name="Rosen B."/>
            <person name="Chan A."/>
            <person name="Zhou S."/>
            <person name="Gentzbittel L."/>
            <person name="Childs K.L."/>
            <person name="Yandell M."/>
            <person name="Gundlach H."/>
            <person name="Mayer K.F."/>
            <person name="Schwartz D.C."/>
            <person name="Town C.D."/>
        </authorList>
    </citation>
    <scope>GENOME REANNOTATION</scope>
    <source>
        <strain evidence="4 5">cv. Jemalong A17</strain>
    </source>
</reference>
<evidence type="ECO:0000313" key="5">
    <source>
        <dbReference type="Proteomes" id="UP000002051"/>
    </source>
</evidence>
<dbReference type="EMBL" id="PSQE01000007">
    <property type="protein sequence ID" value="RHN46561.1"/>
    <property type="molecule type" value="Genomic_DNA"/>
</dbReference>
<feature type="domain" description="F-box" evidence="1">
    <location>
        <begin position="7"/>
        <end position="47"/>
    </location>
</feature>
<accession>G7KU43</accession>
<gene>
    <name evidence="4" type="primary">11413649</name>
    <name evidence="2" type="ordered locus">MTR_7g070440</name>
    <name evidence="3" type="ORF">MtrunA17_Chr7g0243531</name>
</gene>
<dbReference type="AlphaFoldDB" id="G7KU43"/>
<name>G7KU43_MEDTR</name>
<evidence type="ECO:0000313" key="4">
    <source>
        <dbReference type="EnsemblPlants" id="AES79625"/>
    </source>
</evidence>
<dbReference type="InterPro" id="IPR001810">
    <property type="entry name" value="F-box_dom"/>
</dbReference>
<dbReference type="STRING" id="3880.G7KU43"/>
<dbReference type="PANTHER" id="PTHR31672">
    <property type="entry name" value="BNACNNG10540D PROTEIN"/>
    <property type="match status" value="1"/>
</dbReference>
<dbReference type="HOGENOM" id="CLU_027176_0_1_1"/>
<reference evidence="3" key="5">
    <citation type="journal article" date="2018" name="Nat. Plants">
        <title>Whole-genome landscape of Medicago truncatula symbiotic genes.</title>
        <authorList>
            <person name="Pecrix Y."/>
            <person name="Gamas P."/>
            <person name="Carrere S."/>
        </authorList>
    </citation>
    <scope>NUCLEOTIDE SEQUENCE</scope>
    <source>
        <tissue evidence="3">Leaves</tissue>
    </source>
</reference>
<reference evidence="6" key="4">
    <citation type="journal article" date="2018" name="Nat. Plants">
        <title>Whole-genome landscape of Medicago truncatula symbiotic genes.</title>
        <authorList>
            <person name="Pecrix Y."/>
            <person name="Staton S.E."/>
            <person name="Sallet E."/>
            <person name="Lelandais-Briere C."/>
            <person name="Moreau S."/>
            <person name="Carrere S."/>
            <person name="Blein T."/>
            <person name="Jardinaud M.F."/>
            <person name="Latrasse D."/>
            <person name="Zouine M."/>
            <person name="Zahm M."/>
            <person name="Kreplak J."/>
            <person name="Mayjonade B."/>
            <person name="Satge C."/>
            <person name="Perez M."/>
            <person name="Cauet S."/>
            <person name="Marande W."/>
            <person name="Chantry-Darmon C."/>
            <person name="Lopez-Roques C."/>
            <person name="Bouchez O."/>
            <person name="Berard A."/>
            <person name="Debelle F."/>
            <person name="Munos S."/>
            <person name="Bendahmane A."/>
            <person name="Berges H."/>
            <person name="Niebel A."/>
            <person name="Buitink J."/>
            <person name="Frugier F."/>
            <person name="Benhamed M."/>
            <person name="Crespi M."/>
            <person name="Gouzy J."/>
            <person name="Gamas P."/>
        </authorList>
    </citation>
    <scope>NUCLEOTIDE SEQUENCE [LARGE SCALE GENOMIC DNA]</scope>
    <source>
        <strain evidence="6">cv. Jemalong A17</strain>
    </source>
</reference>
<dbReference type="PANTHER" id="PTHR31672:SF13">
    <property type="entry name" value="F-BOX PROTEIN CPR30-LIKE"/>
    <property type="match status" value="1"/>
</dbReference>
<dbReference type="OrthoDB" id="591557at2759"/>
<dbReference type="NCBIfam" id="TIGR01640">
    <property type="entry name" value="F_box_assoc_1"/>
    <property type="match status" value="1"/>
</dbReference>
<dbReference type="Gramene" id="rna41059">
    <property type="protein sequence ID" value="RHN46561.1"/>
    <property type="gene ID" value="gene41059"/>
</dbReference>
<proteinExistence type="predicted"/>
<dbReference type="SUPFAM" id="SSF81383">
    <property type="entry name" value="F-box domain"/>
    <property type="match status" value="1"/>
</dbReference>
<evidence type="ECO:0000259" key="1">
    <source>
        <dbReference type="SMART" id="SM00256"/>
    </source>
</evidence>
<reference evidence="2 5" key="1">
    <citation type="journal article" date="2011" name="Nature">
        <title>The Medicago genome provides insight into the evolution of rhizobial symbioses.</title>
        <authorList>
            <person name="Young N.D."/>
            <person name="Debelle F."/>
            <person name="Oldroyd G.E."/>
            <person name="Geurts R."/>
            <person name="Cannon S.B."/>
            <person name="Udvardi M.K."/>
            <person name="Benedito V.A."/>
            <person name="Mayer K.F."/>
            <person name="Gouzy J."/>
            <person name="Schoof H."/>
            <person name="Van de Peer Y."/>
            <person name="Proost S."/>
            <person name="Cook D.R."/>
            <person name="Meyers B.C."/>
            <person name="Spannagl M."/>
            <person name="Cheung F."/>
            <person name="De Mita S."/>
            <person name="Krishnakumar V."/>
            <person name="Gundlach H."/>
            <person name="Zhou S."/>
            <person name="Mudge J."/>
            <person name="Bharti A.K."/>
            <person name="Murray J.D."/>
            <person name="Naoumkina M.A."/>
            <person name="Rosen B."/>
            <person name="Silverstein K.A."/>
            <person name="Tang H."/>
            <person name="Rombauts S."/>
            <person name="Zhao P.X."/>
            <person name="Zhou P."/>
            <person name="Barbe V."/>
            <person name="Bardou P."/>
            <person name="Bechner M."/>
            <person name="Bellec A."/>
            <person name="Berger A."/>
            <person name="Berges H."/>
            <person name="Bidwell S."/>
            <person name="Bisseling T."/>
            <person name="Choisne N."/>
            <person name="Couloux A."/>
            <person name="Denny R."/>
            <person name="Deshpande S."/>
            <person name="Dai X."/>
            <person name="Doyle J.J."/>
            <person name="Dudez A.M."/>
            <person name="Farmer A.D."/>
            <person name="Fouteau S."/>
            <person name="Franken C."/>
            <person name="Gibelin C."/>
            <person name="Gish J."/>
            <person name="Goldstein S."/>
            <person name="Gonzalez A.J."/>
            <person name="Green P.J."/>
            <person name="Hallab A."/>
            <person name="Hartog M."/>
            <person name="Hua A."/>
            <person name="Humphray S.J."/>
            <person name="Jeong D.H."/>
            <person name="Jing Y."/>
            <person name="Jocker A."/>
            <person name="Kenton S.M."/>
            <person name="Kim D.J."/>
            <person name="Klee K."/>
            <person name="Lai H."/>
            <person name="Lang C."/>
            <person name="Lin S."/>
            <person name="Macmil S.L."/>
            <person name="Magdelenat G."/>
            <person name="Matthews L."/>
            <person name="McCorrison J."/>
            <person name="Monaghan E.L."/>
            <person name="Mun J.H."/>
            <person name="Najar F.Z."/>
            <person name="Nicholson C."/>
            <person name="Noirot C."/>
            <person name="O'Bleness M."/>
            <person name="Paule C.R."/>
            <person name="Poulain J."/>
            <person name="Prion F."/>
            <person name="Qin B."/>
            <person name="Qu C."/>
            <person name="Retzel E.F."/>
            <person name="Riddle C."/>
            <person name="Sallet E."/>
            <person name="Samain S."/>
            <person name="Samson N."/>
            <person name="Sanders I."/>
            <person name="Saurat O."/>
            <person name="Scarpelli C."/>
            <person name="Schiex T."/>
            <person name="Segurens B."/>
            <person name="Severin A.J."/>
            <person name="Sherrier D.J."/>
            <person name="Shi R."/>
            <person name="Sims S."/>
            <person name="Singer S.R."/>
            <person name="Sinharoy S."/>
            <person name="Sterck L."/>
            <person name="Viollet A."/>
            <person name="Wang B.B."/>
            <person name="Wang K."/>
            <person name="Wang M."/>
            <person name="Wang X."/>
            <person name="Warfsmann J."/>
            <person name="Weissenbach J."/>
            <person name="White D.D."/>
            <person name="White J.D."/>
            <person name="Wiley G.B."/>
            <person name="Wincker P."/>
            <person name="Xing Y."/>
            <person name="Yang L."/>
            <person name="Yao Z."/>
            <person name="Ying F."/>
            <person name="Zhai J."/>
            <person name="Zhou L."/>
            <person name="Zuber A."/>
            <person name="Denarie J."/>
            <person name="Dixon R.A."/>
            <person name="May G.D."/>
            <person name="Schwartz D.C."/>
            <person name="Rogers J."/>
            <person name="Quetier F."/>
            <person name="Town C.D."/>
            <person name="Roe B.A."/>
        </authorList>
    </citation>
    <scope>NUCLEOTIDE SEQUENCE [LARGE SCALE GENOMIC DNA]</scope>
    <source>
        <strain evidence="2">A17</strain>
        <strain evidence="4 5">cv. Jemalong A17</strain>
    </source>
</reference>
<dbReference type="Proteomes" id="UP000002051">
    <property type="component" value="Unassembled WGS sequence"/>
</dbReference>
<dbReference type="Pfam" id="PF00646">
    <property type="entry name" value="F-box"/>
    <property type="match status" value="1"/>
</dbReference>
<dbReference type="SMART" id="SM00256">
    <property type="entry name" value="FBOX"/>
    <property type="match status" value="1"/>
</dbReference>
<dbReference type="InterPro" id="IPR006527">
    <property type="entry name" value="F-box-assoc_dom_typ1"/>
</dbReference>
<evidence type="ECO:0000313" key="6">
    <source>
        <dbReference type="Proteomes" id="UP000265566"/>
    </source>
</evidence>
<evidence type="ECO:0000313" key="2">
    <source>
        <dbReference type="EMBL" id="AES79625.1"/>
    </source>
</evidence>
<dbReference type="OMA" id="SWSKICN"/>
<evidence type="ECO:0000313" key="3">
    <source>
        <dbReference type="EMBL" id="RHN46561.1"/>
    </source>
</evidence>
<organism evidence="2 5">
    <name type="scientific">Medicago truncatula</name>
    <name type="common">Barrel medic</name>
    <name type="synonym">Medicago tribuloides</name>
    <dbReference type="NCBI Taxonomy" id="3880"/>
    <lineage>
        <taxon>Eukaryota</taxon>
        <taxon>Viridiplantae</taxon>
        <taxon>Streptophyta</taxon>
        <taxon>Embryophyta</taxon>
        <taxon>Tracheophyta</taxon>
        <taxon>Spermatophyta</taxon>
        <taxon>Magnoliopsida</taxon>
        <taxon>eudicotyledons</taxon>
        <taxon>Gunneridae</taxon>
        <taxon>Pentapetalae</taxon>
        <taxon>rosids</taxon>
        <taxon>fabids</taxon>
        <taxon>Fabales</taxon>
        <taxon>Fabaceae</taxon>
        <taxon>Papilionoideae</taxon>
        <taxon>50 kb inversion clade</taxon>
        <taxon>NPAAA clade</taxon>
        <taxon>Hologalegina</taxon>
        <taxon>IRL clade</taxon>
        <taxon>Trifolieae</taxon>
        <taxon>Medicago</taxon>
    </lineage>
</organism>